<feature type="region of interest" description="Disordered" evidence="1">
    <location>
        <begin position="68"/>
        <end position="91"/>
    </location>
</feature>
<gene>
    <name evidence="3" type="ORF">CSW64_00310</name>
</gene>
<feature type="transmembrane region" description="Helical" evidence="2">
    <location>
        <begin position="31"/>
        <end position="52"/>
    </location>
</feature>
<name>A0A2D2ASK6_9CAUL</name>
<evidence type="ECO:0000313" key="4">
    <source>
        <dbReference type="Proteomes" id="UP000228945"/>
    </source>
</evidence>
<evidence type="ECO:0000256" key="1">
    <source>
        <dbReference type="SAM" id="MobiDB-lite"/>
    </source>
</evidence>
<dbReference type="AlphaFoldDB" id="A0A2D2ASK6"/>
<reference evidence="3 4" key="1">
    <citation type="submission" date="2017-10" db="EMBL/GenBank/DDBJ databases">
        <title>Genome sequence of Caulobacter mirabilis FWC38.</title>
        <authorList>
            <person name="Fiebig A."/>
            <person name="Crosson S."/>
        </authorList>
    </citation>
    <scope>NUCLEOTIDE SEQUENCE [LARGE SCALE GENOMIC DNA]</scope>
    <source>
        <strain evidence="3 4">FWC 38</strain>
    </source>
</reference>
<keyword evidence="2" id="KW-0472">Membrane</keyword>
<dbReference type="KEGG" id="cmb:CSW64_00310"/>
<evidence type="ECO:0000313" key="3">
    <source>
        <dbReference type="EMBL" id="ATQ40957.1"/>
    </source>
</evidence>
<evidence type="ECO:0000256" key="2">
    <source>
        <dbReference type="SAM" id="Phobius"/>
    </source>
</evidence>
<keyword evidence="4" id="KW-1185">Reference proteome</keyword>
<organism evidence="3 4">
    <name type="scientific">Caulobacter mirabilis</name>
    <dbReference type="NCBI Taxonomy" id="69666"/>
    <lineage>
        <taxon>Bacteria</taxon>
        <taxon>Pseudomonadati</taxon>
        <taxon>Pseudomonadota</taxon>
        <taxon>Alphaproteobacteria</taxon>
        <taxon>Caulobacterales</taxon>
        <taxon>Caulobacteraceae</taxon>
        <taxon>Caulobacter</taxon>
    </lineage>
</organism>
<dbReference type="EMBL" id="CP024201">
    <property type="protein sequence ID" value="ATQ40957.1"/>
    <property type="molecule type" value="Genomic_DNA"/>
</dbReference>
<accession>A0A2D2ASK6</accession>
<dbReference type="OrthoDB" id="7190284at2"/>
<keyword evidence="2" id="KW-1133">Transmembrane helix</keyword>
<protein>
    <submittedName>
        <fullName evidence="3">Uncharacterized protein</fullName>
    </submittedName>
</protein>
<dbReference type="RefSeq" id="WP_099620214.1">
    <property type="nucleotide sequence ID" value="NZ_CP024201.1"/>
</dbReference>
<sequence length="91" mass="10158">MAEFFSRFPRAASDGALDVTDVRQGRWGRHVFWVLVASTTLAFIGLFGSWAYHATGLDIVDQKNRPTVQDARDMQGIGGPVRQTPDDGHRR</sequence>
<dbReference type="Proteomes" id="UP000228945">
    <property type="component" value="Chromosome"/>
</dbReference>
<proteinExistence type="predicted"/>
<keyword evidence="2" id="KW-0812">Transmembrane</keyword>